<dbReference type="Pfam" id="PF01196">
    <property type="entry name" value="Ribosomal_L17"/>
    <property type="match status" value="1"/>
</dbReference>
<dbReference type="GO" id="GO:0022625">
    <property type="term" value="C:cytosolic large ribosomal subunit"/>
    <property type="evidence" value="ECO:0007669"/>
    <property type="project" value="TreeGrafter"/>
</dbReference>
<evidence type="ECO:0000256" key="1">
    <source>
        <dbReference type="ARBA" id="ARBA00008777"/>
    </source>
</evidence>
<dbReference type="HAMAP" id="MF_01368">
    <property type="entry name" value="Ribosomal_bL17"/>
    <property type="match status" value="1"/>
</dbReference>
<keyword evidence="3" id="KW-0687">Ribonucleoprotein</keyword>
<dbReference type="AlphaFoldDB" id="A0A3B1DEF5"/>
<dbReference type="PROSITE" id="PS01167">
    <property type="entry name" value="RIBOSOMAL_L17"/>
    <property type="match status" value="1"/>
</dbReference>
<dbReference type="GO" id="GO:0003735">
    <property type="term" value="F:structural constituent of ribosome"/>
    <property type="evidence" value="ECO:0007669"/>
    <property type="project" value="InterPro"/>
</dbReference>
<keyword evidence="2 4" id="KW-0689">Ribosomal protein</keyword>
<organism evidence="4">
    <name type="scientific">hydrothermal vent metagenome</name>
    <dbReference type="NCBI Taxonomy" id="652676"/>
    <lineage>
        <taxon>unclassified sequences</taxon>
        <taxon>metagenomes</taxon>
        <taxon>ecological metagenomes</taxon>
    </lineage>
</organism>
<dbReference type="InterPro" id="IPR047859">
    <property type="entry name" value="Ribosomal_bL17_CS"/>
</dbReference>
<protein>
    <submittedName>
        <fullName evidence="4">LSU ribosomal protein L17p</fullName>
    </submittedName>
</protein>
<dbReference type="PANTHER" id="PTHR14413:SF16">
    <property type="entry name" value="LARGE RIBOSOMAL SUBUNIT PROTEIN BL17M"/>
    <property type="match status" value="1"/>
</dbReference>
<reference evidence="4" key="1">
    <citation type="submission" date="2018-06" db="EMBL/GenBank/DDBJ databases">
        <authorList>
            <person name="Zhirakovskaya E."/>
        </authorList>
    </citation>
    <scope>NUCLEOTIDE SEQUENCE</scope>
</reference>
<evidence type="ECO:0000313" key="4">
    <source>
        <dbReference type="EMBL" id="VAX34414.1"/>
    </source>
</evidence>
<gene>
    <name evidence="4" type="ORF">MNBD_NITROSPIRAE03-1796</name>
</gene>
<dbReference type="InterPro" id="IPR000456">
    <property type="entry name" value="Ribosomal_bL17"/>
</dbReference>
<dbReference type="Gene3D" id="3.90.1030.10">
    <property type="entry name" value="Ribosomal protein L17"/>
    <property type="match status" value="1"/>
</dbReference>
<dbReference type="NCBIfam" id="TIGR00059">
    <property type="entry name" value="L17"/>
    <property type="match status" value="1"/>
</dbReference>
<dbReference type="InterPro" id="IPR036373">
    <property type="entry name" value="Ribosomal_bL17_sf"/>
</dbReference>
<evidence type="ECO:0000256" key="3">
    <source>
        <dbReference type="ARBA" id="ARBA00023274"/>
    </source>
</evidence>
<evidence type="ECO:0000256" key="2">
    <source>
        <dbReference type="ARBA" id="ARBA00022980"/>
    </source>
</evidence>
<sequence>MRHRVHKKNFGRNTLQRKALFRNLMVDLFIHERIETTVAKAKVIRSLAEKVVTLGKRGDLHSKRTALSHVPNRAAIAKLFSEIAPRFSKRNGGYLRVVKTRTRLKDQAPLAVLEFVDYEEKQVEQKTTKKGKNT</sequence>
<dbReference type="EMBL" id="UOGI01000311">
    <property type="protein sequence ID" value="VAX34414.1"/>
    <property type="molecule type" value="Genomic_DNA"/>
</dbReference>
<name>A0A3B1DEF5_9ZZZZ</name>
<accession>A0A3B1DEF5</accession>
<dbReference type="PANTHER" id="PTHR14413">
    <property type="entry name" value="RIBOSOMAL PROTEIN L17"/>
    <property type="match status" value="1"/>
</dbReference>
<comment type="similarity">
    <text evidence="1">Belongs to the bacterial ribosomal protein bL17 family.</text>
</comment>
<proteinExistence type="inferred from homology"/>
<dbReference type="SUPFAM" id="SSF64263">
    <property type="entry name" value="Prokaryotic ribosomal protein L17"/>
    <property type="match status" value="1"/>
</dbReference>
<dbReference type="GO" id="GO:0006412">
    <property type="term" value="P:translation"/>
    <property type="evidence" value="ECO:0007669"/>
    <property type="project" value="InterPro"/>
</dbReference>